<organism evidence="1 2">
    <name type="scientific">Trichodelitschia bisporula</name>
    <dbReference type="NCBI Taxonomy" id="703511"/>
    <lineage>
        <taxon>Eukaryota</taxon>
        <taxon>Fungi</taxon>
        <taxon>Dikarya</taxon>
        <taxon>Ascomycota</taxon>
        <taxon>Pezizomycotina</taxon>
        <taxon>Dothideomycetes</taxon>
        <taxon>Dothideomycetes incertae sedis</taxon>
        <taxon>Phaeotrichales</taxon>
        <taxon>Phaeotrichaceae</taxon>
        <taxon>Trichodelitschia</taxon>
    </lineage>
</organism>
<dbReference type="AlphaFoldDB" id="A0A6G1I0J1"/>
<accession>A0A6G1I0J1</accession>
<sequence length="477" mass="50247">MSMTPSTIAASRRSLIAPSLGSSVRSVAGFGRPDVFISLHGDADPARGPVPTFGTLDRIEGEATLSVRADTRFDRIEIAFVGTTATWLALSSMREEASLTFLRLTQPIPASTLPHPRILTPESPLAIPFTFVVPTHLLQHTCPHPAVSAAHTLLPPSLGDPSVAGSGHVLKDDLAPAMARIGYALTVRLLRESPRAGTPPIVLASATRKIRIVPSTPALPPALAGPAASDVRLSVEKALRRGLLGSRLGRLVMSAEPPAPFRVARPGGEREGGGEAPWTVLTLRLRFEPSRPDARPPSLGVLTARLRAATGASVVRQGSFPREGGDGFAGGGQPQVYAARVELAARQVGGVEWQRYEGAVPHYTAVVVVPVALPREKVWVPTFYSCLVSRTYVVSLKCEVGGVSVGVKVPVRVEVDGWDDGGVDLGEVEAEVEGVFAPRYVGWVAGPPGYSAFGGDGAGDGGGERWEREVRPVEVCG</sequence>
<evidence type="ECO:0008006" key="3">
    <source>
        <dbReference type="Google" id="ProtNLM"/>
    </source>
</evidence>
<dbReference type="PANTHER" id="PTHR31904:SF1">
    <property type="entry name" value="BYPASS OF STOP CODON PROTEIN 5-RELATED"/>
    <property type="match status" value="1"/>
</dbReference>
<proteinExistence type="predicted"/>
<dbReference type="PANTHER" id="PTHR31904">
    <property type="entry name" value="BYPASS OF STOP CODON PROTEIN 5-RELATED"/>
    <property type="match status" value="1"/>
</dbReference>
<dbReference type="Proteomes" id="UP000799640">
    <property type="component" value="Unassembled WGS sequence"/>
</dbReference>
<dbReference type="OrthoDB" id="2283785at2759"/>
<evidence type="ECO:0000313" key="2">
    <source>
        <dbReference type="Proteomes" id="UP000799640"/>
    </source>
</evidence>
<dbReference type="InterPro" id="IPR039634">
    <property type="entry name" value="Bul1-like"/>
</dbReference>
<name>A0A6G1I0J1_9PEZI</name>
<dbReference type="EMBL" id="ML996692">
    <property type="protein sequence ID" value="KAF2401597.1"/>
    <property type="molecule type" value="Genomic_DNA"/>
</dbReference>
<protein>
    <recommendedName>
        <fullName evidence="3">Arrestin-like N-terminal domain-containing protein</fullName>
    </recommendedName>
</protein>
<reference evidence="1" key="1">
    <citation type="journal article" date="2020" name="Stud. Mycol.">
        <title>101 Dothideomycetes genomes: a test case for predicting lifestyles and emergence of pathogens.</title>
        <authorList>
            <person name="Haridas S."/>
            <person name="Albert R."/>
            <person name="Binder M."/>
            <person name="Bloem J."/>
            <person name="Labutti K."/>
            <person name="Salamov A."/>
            <person name="Andreopoulos B."/>
            <person name="Baker S."/>
            <person name="Barry K."/>
            <person name="Bills G."/>
            <person name="Bluhm B."/>
            <person name="Cannon C."/>
            <person name="Castanera R."/>
            <person name="Culley D."/>
            <person name="Daum C."/>
            <person name="Ezra D."/>
            <person name="Gonzalez J."/>
            <person name="Henrissat B."/>
            <person name="Kuo A."/>
            <person name="Liang C."/>
            <person name="Lipzen A."/>
            <person name="Lutzoni F."/>
            <person name="Magnuson J."/>
            <person name="Mondo S."/>
            <person name="Nolan M."/>
            <person name="Ohm R."/>
            <person name="Pangilinan J."/>
            <person name="Park H.-J."/>
            <person name="Ramirez L."/>
            <person name="Alfaro M."/>
            <person name="Sun H."/>
            <person name="Tritt A."/>
            <person name="Yoshinaga Y."/>
            <person name="Zwiers L.-H."/>
            <person name="Turgeon B."/>
            <person name="Goodwin S."/>
            <person name="Spatafora J."/>
            <person name="Crous P."/>
            <person name="Grigoriev I."/>
        </authorList>
    </citation>
    <scope>NUCLEOTIDE SEQUENCE</scope>
    <source>
        <strain evidence="1">CBS 262.69</strain>
    </source>
</reference>
<keyword evidence="2" id="KW-1185">Reference proteome</keyword>
<evidence type="ECO:0000313" key="1">
    <source>
        <dbReference type="EMBL" id="KAF2401597.1"/>
    </source>
</evidence>
<gene>
    <name evidence="1" type="ORF">EJ06DRAFT_555276</name>
</gene>